<evidence type="ECO:0000313" key="2">
    <source>
        <dbReference type="Proteomes" id="UP000070565"/>
    </source>
</evidence>
<sequence length="73" mass="8388">MRIENNRLFVLDMGETKEVFNKEEEAIAKMKESVGEDTDPESVAIFDVDISGDEWKIKQIPWSKIAVQLMKEG</sequence>
<dbReference type="EMBL" id="LHXZ01000009">
    <property type="protein sequence ID" value="KXB03572.1"/>
    <property type="molecule type" value="Genomic_DNA"/>
</dbReference>
<dbReference type="AlphaFoldDB" id="A0A133VAU5"/>
<proteinExistence type="predicted"/>
<dbReference type="Proteomes" id="UP000070565">
    <property type="component" value="Unassembled WGS sequence"/>
</dbReference>
<keyword evidence="2" id="KW-1185">Reference proteome</keyword>
<reference evidence="1 2" key="1">
    <citation type="journal article" date="2016" name="Sci. Rep.">
        <title>Metabolic traits of an uncultured archaeal lineage -MSBL1- from brine pools of the Red Sea.</title>
        <authorList>
            <person name="Mwirichia R."/>
            <person name="Alam I."/>
            <person name="Rashid M."/>
            <person name="Vinu M."/>
            <person name="Ba-Alawi W."/>
            <person name="Anthony Kamau A."/>
            <person name="Kamanda Ngugi D."/>
            <person name="Goker M."/>
            <person name="Klenk H.P."/>
            <person name="Bajic V."/>
            <person name="Stingl U."/>
        </authorList>
    </citation>
    <scope>NUCLEOTIDE SEQUENCE [LARGE SCALE GENOMIC DNA]</scope>
    <source>
        <strain evidence="1">SCGC-AAA261F19</strain>
    </source>
</reference>
<accession>A0A133VAU5</accession>
<gene>
    <name evidence="1" type="ORF">AKJ45_01275</name>
</gene>
<organism evidence="1 2">
    <name type="scientific">candidate division MSBL1 archaeon SCGC-AAA261F19</name>
    <dbReference type="NCBI Taxonomy" id="1698275"/>
    <lineage>
        <taxon>Archaea</taxon>
        <taxon>Methanobacteriati</taxon>
        <taxon>Methanobacteriota</taxon>
        <taxon>candidate division MSBL1</taxon>
    </lineage>
</organism>
<comment type="caution">
    <text evidence="1">The sequence shown here is derived from an EMBL/GenBank/DDBJ whole genome shotgun (WGS) entry which is preliminary data.</text>
</comment>
<protein>
    <submittedName>
        <fullName evidence="1">Uncharacterized protein</fullName>
    </submittedName>
</protein>
<name>A0A133VAU5_9EURY</name>
<evidence type="ECO:0000313" key="1">
    <source>
        <dbReference type="EMBL" id="KXB03572.1"/>
    </source>
</evidence>